<name>A0A368X6E0_MARNT</name>
<protein>
    <submittedName>
        <fullName evidence="2">Uncharacterized protein</fullName>
    </submittedName>
</protein>
<reference evidence="2 3" key="1">
    <citation type="submission" date="2018-07" db="EMBL/GenBank/DDBJ databases">
        <title>Freshwater and sediment microbial communities from various areas in North America, analyzing microbe dynamics in response to fracking.</title>
        <authorList>
            <person name="Lamendella R."/>
        </authorList>
    </citation>
    <scope>NUCLEOTIDE SEQUENCE [LARGE SCALE GENOMIC DNA]</scope>
    <source>
        <strain evidence="2 3">105B</strain>
    </source>
</reference>
<evidence type="ECO:0000313" key="2">
    <source>
        <dbReference type="EMBL" id="RCW62548.1"/>
    </source>
</evidence>
<evidence type="ECO:0000256" key="1">
    <source>
        <dbReference type="SAM" id="SignalP"/>
    </source>
</evidence>
<keyword evidence="1" id="KW-0732">Signal</keyword>
<dbReference type="AlphaFoldDB" id="A0A368X6E0"/>
<dbReference type="Proteomes" id="UP000253647">
    <property type="component" value="Unassembled WGS sequence"/>
</dbReference>
<comment type="caution">
    <text evidence="2">The sequence shown here is derived from an EMBL/GenBank/DDBJ whole genome shotgun (WGS) entry which is preliminary data.</text>
</comment>
<sequence length="247" mass="27712">MTKCVWGFMAAMLLATSFPASGWDFDKTRARDIMDRAANDGNATARLLVAMALDERVDTIFDDYEFRLPPSKEPKQLYIQWLDHDHIYSNLMYGSRKHASKVTLMVYALQGTFSLWNHRYGRAALYYRAAEQIGEQLIQKNGFGPDLAVLTYDSRAGKVAAMRCSGNVPPQDTTYKIDKMLAGLERASQVAKDYRAYIQYHSVGKPNMLGLEHSGCWSGSHAGAAVVYPLAPFNYEQNTSKYVGLVP</sequence>
<feature type="chain" id="PRO_5017009811" evidence="1">
    <location>
        <begin position="23"/>
        <end position="247"/>
    </location>
</feature>
<evidence type="ECO:0000313" key="3">
    <source>
        <dbReference type="Proteomes" id="UP000253647"/>
    </source>
</evidence>
<feature type="signal peptide" evidence="1">
    <location>
        <begin position="1"/>
        <end position="22"/>
    </location>
</feature>
<accession>A0A368X6E0</accession>
<gene>
    <name evidence="2" type="ORF">DET61_12419</name>
</gene>
<proteinExistence type="predicted"/>
<dbReference type="EMBL" id="QPJI01000024">
    <property type="protein sequence ID" value="RCW62548.1"/>
    <property type="molecule type" value="Genomic_DNA"/>
</dbReference>
<organism evidence="2 3">
    <name type="scientific">Marinobacter nauticus</name>
    <name type="common">Marinobacter hydrocarbonoclasticus</name>
    <name type="synonym">Marinobacter aquaeolei</name>
    <dbReference type="NCBI Taxonomy" id="2743"/>
    <lineage>
        <taxon>Bacteria</taxon>
        <taxon>Pseudomonadati</taxon>
        <taxon>Pseudomonadota</taxon>
        <taxon>Gammaproteobacteria</taxon>
        <taxon>Pseudomonadales</taxon>
        <taxon>Marinobacteraceae</taxon>
        <taxon>Marinobacter</taxon>
    </lineage>
</organism>